<dbReference type="InterPro" id="IPR011042">
    <property type="entry name" value="6-blade_b-propeller_TolB-like"/>
</dbReference>
<comment type="caution">
    <text evidence="3">The sequence shown here is derived from an EMBL/GenBank/DDBJ whole genome shotgun (WGS) entry which is preliminary data.</text>
</comment>
<organism evidence="3 4">
    <name type="scientific">Mojavia pulchra JT2-VF2</name>
    <dbReference type="NCBI Taxonomy" id="287848"/>
    <lineage>
        <taxon>Bacteria</taxon>
        <taxon>Bacillati</taxon>
        <taxon>Cyanobacteriota</taxon>
        <taxon>Cyanophyceae</taxon>
        <taxon>Nostocales</taxon>
        <taxon>Nostocaceae</taxon>
    </lineage>
</organism>
<sequence>MKKFTPRFWLQRPLHWSLIFSLASALVACSSSDIPIGPTSLNSRYTEEQPTLSGNGRFLAFVSNRNGSHQLLVYDLETQGFIRTPGLNRPETIAESPSLSYTGRYIAYLTSDQGRPVVALYDRATQQSQVITPVYRGWVRNPGISPDGRYVVFETASRGQWDVEVLDRGPNIELDIPNGATVASPPSGP</sequence>
<dbReference type="Gene3D" id="2.120.10.30">
    <property type="entry name" value="TolB, C-terminal domain"/>
    <property type="match status" value="1"/>
</dbReference>
<dbReference type="Proteomes" id="UP000715781">
    <property type="component" value="Unassembled WGS sequence"/>
</dbReference>
<proteinExistence type="inferred from homology"/>
<accession>A0A951UIR6</accession>
<dbReference type="Pfam" id="PF07676">
    <property type="entry name" value="PD40"/>
    <property type="match status" value="2"/>
</dbReference>
<evidence type="ECO:0000313" key="4">
    <source>
        <dbReference type="Proteomes" id="UP000715781"/>
    </source>
</evidence>
<dbReference type="PANTHER" id="PTHR36842">
    <property type="entry name" value="PROTEIN TOLB HOMOLOG"/>
    <property type="match status" value="1"/>
</dbReference>
<dbReference type="PANTHER" id="PTHR36842:SF2">
    <property type="entry name" value="SLR0505 PROTEIN"/>
    <property type="match status" value="1"/>
</dbReference>
<evidence type="ECO:0000256" key="1">
    <source>
        <dbReference type="ARBA" id="ARBA00009820"/>
    </source>
</evidence>
<evidence type="ECO:0000313" key="3">
    <source>
        <dbReference type="EMBL" id="MBW4564256.1"/>
    </source>
</evidence>
<reference evidence="3" key="2">
    <citation type="journal article" date="2022" name="Microbiol. Resour. Announc.">
        <title>Metagenome Sequencing to Explore Phylogenomics of Terrestrial Cyanobacteria.</title>
        <authorList>
            <person name="Ward R.D."/>
            <person name="Stajich J.E."/>
            <person name="Johansen J.R."/>
            <person name="Huntemann M."/>
            <person name="Clum A."/>
            <person name="Foster B."/>
            <person name="Foster B."/>
            <person name="Roux S."/>
            <person name="Palaniappan K."/>
            <person name="Varghese N."/>
            <person name="Mukherjee S."/>
            <person name="Reddy T.B.K."/>
            <person name="Daum C."/>
            <person name="Copeland A."/>
            <person name="Chen I.A."/>
            <person name="Ivanova N.N."/>
            <person name="Kyrpides N.C."/>
            <person name="Shapiro N."/>
            <person name="Eloe-Fadrosh E.A."/>
            <person name="Pietrasiak N."/>
        </authorList>
    </citation>
    <scope>NUCLEOTIDE SEQUENCE</scope>
    <source>
        <strain evidence="3">JT2-VF2</strain>
    </source>
</reference>
<feature type="chain" id="PRO_5036841230" evidence="2">
    <location>
        <begin position="26"/>
        <end position="189"/>
    </location>
</feature>
<name>A0A951UIR6_9NOST</name>
<dbReference type="EMBL" id="JAHHHN010000020">
    <property type="protein sequence ID" value="MBW4564256.1"/>
    <property type="molecule type" value="Genomic_DNA"/>
</dbReference>
<evidence type="ECO:0000256" key="2">
    <source>
        <dbReference type="SAM" id="SignalP"/>
    </source>
</evidence>
<comment type="similarity">
    <text evidence="1">Belongs to the TolB family.</text>
</comment>
<dbReference type="InterPro" id="IPR011659">
    <property type="entry name" value="WD40"/>
</dbReference>
<dbReference type="PROSITE" id="PS51257">
    <property type="entry name" value="PROKAR_LIPOPROTEIN"/>
    <property type="match status" value="1"/>
</dbReference>
<protein>
    <submittedName>
        <fullName evidence="3">PD40 domain-containing protein</fullName>
    </submittedName>
</protein>
<dbReference type="SUPFAM" id="SSF82171">
    <property type="entry name" value="DPP6 N-terminal domain-like"/>
    <property type="match status" value="1"/>
</dbReference>
<gene>
    <name evidence="3" type="ORF">KME32_24575</name>
</gene>
<dbReference type="AlphaFoldDB" id="A0A951UIR6"/>
<keyword evidence="2" id="KW-0732">Signal</keyword>
<feature type="signal peptide" evidence="2">
    <location>
        <begin position="1"/>
        <end position="25"/>
    </location>
</feature>
<reference evidence="3" key="1">
    <citation type="submission" date="2021-05" db="EMBL/GenBank/DDBJ databases">
        <authorList>
            <person name="Pietrasiak N."/>
            <person name="Ward R."/>
            <person name="Stajich J.E."/>
            <person name="Kurbessoian T."/>
        </authorList>
    </citation>
    <scope>NUCLEOTIDE SEQUENCE</scope>
    <source>
        <strain evidence="3">JT2-VF2</strain>
    </source>
</reference>